<evidence type="ECO:0000313" key="3">
    <source>
        <dbReference type="Proteomes" id="UP000053328"/>
    </source>
</evidence>
<feature type="domain" description="GST N-terminal" evidence="1">
    <location>
        <begin position="7"/>
        <end position="91"/>
    </location>
</feature>
<evidence type="ECO:0000259" key="1">
    <source>
        <dbReference type="PROSITE" id="PS50404"/>
    </source>
</evidence>
<dbReference type="InterPro" id="IPR040079">
    <property type="entry name" value="Glutathione_S-Trfase"/>
</dbReference>
<dbReference type="Proteomes" id="UP000053328">
    <property type="component" value="Unassembled WGS sequence"/>
</dbReference>
<dbReference type="SUPFAM" id="SSF52833">
    <property type="entry name" value="Thioredoxin-like"/>
    <property type="match status" value="1"/>
</dbReference>
<gene>
    <name evidence="2" type="ORF">PV08_09965</name>
</gene>
<dbReference type="InterPro" id="IPR004046">
    <property type="entry name" value="GST_C"/>
</dbReference>
<dbReference type="InterPro" id="IPR004045">
    <property type="entry name" value="Glutathione_S-Trfase_N"/>
</dbReference>
<dbReference type="AlphaFoldDB" id="A0A0D1ZIK0"/>
<reference evidence="2 3" key="1">
    <citation type="submission" date="2015-01" db="EMBL/GenBank/DDBJ databases">
        <title>The Genome Sequence of Exophiala spinifera CBS89968.</title>
        <authorList>
            <consortium name="The Broad Institute Genomics Platform"/>
            <person name="Cuomo C."/>
            <person name="de Hoog S."/>
            <person name="Gorbushina A."/>
            <person name="Stielow B."/>
            <person name="Teixiera M."/>
            <person name="Abouelleil A."/>
            <person name="Chapman S.B."/>
            <person name="Priest M."/>
            <person name="Young S.K."/>
            <person name="Wortman J."/>
            <person name="Nusbaum C."/>
            <person name="Birren B."/>
        </authorList>
    </citation>
    <scope>NUCLEOTIDE SEQUENCE [LARGE SCALE GENOMIC DNA]</scope>
    <source>
        <strain evidence="2 3">CBS 89968</strain>
    </source>
</reference>
<dbReference type="OrthoDB" id="414243at2759"/>
<dbReference type="GO" id="GO:0004364">
    <property type="term" value="F:glutathione transferase activity"/>
    <property type="evidence" value="ECO:0007669"/>
    <property type="project" value="TreeGrafter"/>
</dbReference>
<dbReference type="EMBL" id="KN847498">
    <property type="protein sequence ID" value="KIW12687.1"/>
    <property type="molecule type" value="Genomic_DNA"/>
</dbReference>
<protein>
    <recommendedName>
        <fullName evidence="1">GST N-terminal domain-containing protein</fullName>
    </recommendedName>
</protein>
<organism evidence="2 3">
    <name type="scientific">Exophiala spinifera</name>
    <dbReference type="NCBI Taxonomy" id="91928"/>
    <lineage>
        <taxon>Eukaryota</taxon>
        <taxon>Fungi</taxon>
        <taxon>Dikarya</taxon>
        <taxon>Ascomycota</taxon>
        <taxon>Pezizomycotina</taxon>
        <taxon>Eurotiomycetes</taxon>
        <taxon>Chaetothyriomycetidae</taxon>
        <taxon>Chaetothyriales</taxon>
        <taxon>Herpotrichiellaceae</taxon>
        <taxon>Exophiala</taxon>
    </lineage>
</organism>
<keyword evidence="3" id="KW-1185">Reference proteome</keyword>
<dbReference type="STRING" id="91928.A0A0D1ZIK0"/>
<dbReference type="SUPFAM" id="SSF47616">
    <property type="entry name" value="GST C-terminal domain-like"/>
    <property type="match status" value="1"/>
</dbReference>
<dbReference type="HOGENOM" id="CLU_039475_3_0_1"/>
<dbReference type="VEuPathDB" id="FungiDB:PV08_09965"/>
<name>A0A0D1ZIK0_9EURO</name>
<dbReference type="CDD" id="cd03039">
    <property type="entry name" value="GST_N_Sigma_like"/>
    <property type="match status" value="1"/>
</dbReference>
<proteinExistence type="predicted"/>
<dbReference type="SFLD" id="SFLDS00019">
    <property type="entry name" value="Glutathione_Transferase_(cytos"/>
    <property type="match status" value="1"/>
</dbReference>
<accession>A0A0D1ZIK0</accession>
<dbReference type="InterPro" id="IPR036249">
    <property type="entry name" value="Thioredoxin-like_sf"/>
</dbReference>
<dbReference type="Gene3D" id="3.40.30.10">
    <property type="entry name" value="Glutaredoxin"/>
    <property type="match status" value="1"/>
</dbReference>
<dbReference type="InterPro" id="IPR036282">
    <property type="entry name" value="Glutathione-S-Trfase_C_sf"/>
</dbReference>
<sequence length="204" mass="23185">MAVQPRPILHYFNLGSKGRGEVVRLFLRELGIDFEDKRYPYDDTWAAQSQVYQDQGLSITGKLPVLEIDGNILAQHIPILRYLARSRGGYDGSSKYDKWLVDAVSDIYIDWRAQWVANLSGNVPNYKTRVVPEFYRIFDSYYSKTDGPYLLGNTVSYVDFAVFQVLDNDAAVGAEPEHVPATLIALKKAVSERPNIKEYISARL</sequence>
<dbReference type="PANTHER" id="PTHR11571">
    <property type="entry name" value="GLUTATHIONE S-TRANSFERASE"/>
    <property type="match status" value="1"/>
</dbReference>
<dbReference type="Gene3D" id="1.20.1050.10">
    <property type="match status" value="1"/>
</dbReference>
<dbReference type="PANTHER" id="PTHR11571:SF150">
    <property type="entry name" value="GLUTATHIONE S-TRANSFERASE"/>
    <property type="match status" value="1"/>
</dbReference>
<dbReference type="Pfam" id="PF02798">
    <property type="entry name" value="GST_N"/>
    <property type="match status" value="1"/>
</dbReference>
<dbReference type="RefSeq" id="XP_016232903.1">
    <property type="nucleotide sequence ID" value="XM_016384280.1"/>
</dbReference>
<dbReference type="GeneID" id="27337048"/>
<dbReference type="Pfam" id="PF14497">
    <property type="entry name" value="GST_C_3"/>
    <property type="match status" value="1"/>
</dbReference>
<dbReference type="GO" id="GO:0006749">
    <property type="term" value="P:glutathione metabolic process"/>
    <property type="evidence" value="ECO:0007669"/>
    <property type="project" value="TreeGrafter"/>
</dbReference>
<evidence type="ECO:0000313" key="2">
    <source>
        <dbReference type="EMBL" id="KIW12687.1"/>
    </source>
</evidence>
<dbReference type="InterPro" id="IPR050213">
    <property type="entry name" value="GST_superfamily"/>
</dbReference>
<dbReference type="PROSITE" id="PS50404">
    <property type="entry name" value="GST_NTER"/>
    <property type="match status" value="1"/>
</dbReference>